<reference evidence="2" key="1">
    <citation type="submission" date="2025-08" db="UniProtKB">
        <authorList>
            <consortium name="Ensembl"/>
        </authorList>
    </citation>
    <scope>IDENTIFICATION</scope>
</reference>
<keyword evidence="1" id="KW-0812">Transmembrane</keyword>
<dbReference type="Proteomes" id="UP000694544">
    <property type="component" value="Unplaced"/>
</dbReference>
<keyword evidence="1" id="KW-0472">Membrane</keyword>
<reference evidence="2" key="2">
    <citation type="submission" date="2025-09" db="UniProtKB">
        <authorList>
            <consortium name="Ensembl"/>
        </authorList>
    </citation>
    <scope>IDENTIFICATION</scope>
</reference>
<organism evidence="2 3">
    <name type="scientific">Moschus moschiferus</name>
    <name type="common">Siberian musk deer</name>
    <name type="synonym">Moschus sibiricus</name>
    <dbReference type="NCBI Taxonomy" id="68415"/>
    <lineage>
        <taxon>Eukaryota</taxon>
        <taxon>Metazoa</taxon>
        <taxon>Chordata</taxon>
        <taxon>Craniata</taxon>
        <taxon>Vertebrata</taxon>
        <taxon>Euteleostomi</taxon>
        <taxon>Mammalia</taxon>
        <taxon>Eutheria</taxon>
        <taxon>Laurasiatheria</taxon>
        <taxon>Artiodactyla</taxon>
        <taxon>Ruminantia</taxon>
        <taxon>Pecora</taxon>
        <taxon>Moschidae</taxon>
        <taxon>Moschus</taxon>
    </lineage>
</organism>
<dbReference type="GeneTree" id="ENSGT00390000016573"/>
<protein>
    <submittedName>
        <fullName evidence="2">Ring finger protein 220</fullName>
    </submittedName>
</protein>
<evidence type="ECO:0000313" key="2">
    <source>
        <dbReference type="Ensembl" id="ENSMMSP00000009417.1"/>
    </source>
</evidence>
<feature type="transmembrane region" description="Helical" evidence="1">
    <location>
        <begin position="210"/>
        <end position="228"/>
    </location>
</feature>
<keyword evidence="1" id="KW-1133">Transmembrane helix</keyword>
<name>A0A8C6D6B1_MOSMO</name>
<dbReference type="Ensembl" id="ENSMMST00000010429.1">
    <property type="protein sequence ID" value="ENSMMSP00000009417.1"/>
    <property type="gene ID" value="ENSMMSG00000007228.1"/>
</dbReference>
<dbReference type="AlphaFoldDB" id="A0A8C6D6B1"/>
<evidence type="ECO:0000256" key="1">
    <source>
        <dbReference type="SAM" id="Phobius"/>
    </source>
</evidence>
<sequence>MKGRGKAPAWLRTMPRTSSMRTATALRSMSGAGRSGYGPPLSWKVVSEALASSCAAAKRIPTVTLTWMWMGMTLWNMGSHSILGALRDKAGLVGQAKGNKESHKHLQSLIHTKTPRDSVSAWTRGRPPGDSTLTAHHKLGSIVLDHLARYTEADVIPCTGEEPGEAKEREALRGAVLKQVWAQAWAGGRKGREVLRRGSTQCLPSGLSCLPSGLTLFFLFLLVVALLAHASHLSSLNGPVMQRCHLPATVRAANRRPCRRPVRTVTLRKMPACCLRNCAILLTESPKIQL</sequence>
<proteinExistence type="predicted"/>
<accession>A0A8C6D6B1</accession>
<evidence type="ECO:0000313" key="3">
    <source>
        <dbReference type="Proteomes" id="UP000694544"/>
    </source>
</evidence>
<keyword evidence="3" id="KW-1185">Reference proteome</keyword>